<sequence length="145" mass="15340">MSQKIVITGVDGSETAAAAARTAAELTQAYGGRLHVLSAYGKYKADTFSSGEEEIVFTTVKDAERTADSTVSELRRDFPAITITSAPSEGKPGEALVKAAERLDADLIVVGNRRVQGPGRLLGSVARDVAAHATCDVYVAYTHQR</sequence>
<gene>
    <name evidence="3" type="ORF">FC770_00415</name>
</gene>
<dbReference type="InterPro" id="IPR006016">
    <property type="entry name" value="UspA"/>
</dbReference>
<protein>
    <submittedName>
        <fullName evidence="3">Universal stress protein</fullName>
    </submittedName>
</protein>
<dbReference type="OrthoDB" id="3427787at2"/>
<dbReference type="AlphaFoldDB" id="A0A4U2YRE8"/>
<evidence type="ECO:0000313" key="4">
    <source>
        <dbReference type="Proteomes" id="UP000307808"/>
    </source>
</evidence>
<dbReference type="RefSeq" id="WP_137064155.1">
    <property type="nucleotide sequence ID" value="NZ_CP040748.1"/>
</dbReference>
<feature type="domain" description="UspA" evidence="2">
    <location>
        <begin position="4"/>
        <end position="139"/>
    </location>
</feature>
<dbReference type="Gene3D" id="3.40.50.620">
    <property type="entry name" value="HUPs"/>
    <property type="match status" value="1"/>
</dbReference>
<dbReference type="Proteomes" id="UP000307808">
    <property type="component" value="Unassembled WGS sequence"/>
</dbReference>
<keyword evidence="4" id="KW-1185">Reference proteome</keyword>
<dbReference type="InterPro" id="IPR006015">
    <property type="entry name" value="Universal_stress_UspA"/>
</dbReference>
<dbReference type="EMBL" id="SZPY01000001">
    <property type="protein sequence ID" value="TKI63690.1"/>
    <property type="molecule type" value="Genomic_DNA"/>
</dbReference>
<comment type="similarity">
    <text evidence="1">Belongs to the universal stress protein A family.</text>
</comment>
<organism evidence="3 4">
    <name type="scientific">Nocardioides jishulii</name>
    <dbReference type="NCBI Taxonomy" id="2575440"/>
    <lineage>
        <taxon>Bacteria</taxon>
        <taxon>Bacillati</taxon>
        <taxon>Actinomycetota</taxon>
        <taxon>Actinomycetes</taxon>
        <taxon>Propionibacteriales</taxon>
        <taxon>Nocardioidaceae</taxon>
        <taxon>Nocardioides</taxon>
    </lineage>
</organism>
<dbReference type="SUPFAM" id="SSF52402">
    <property type="entry name" value="Adenine nucleotide alpha hydrolases-like"/>
    <property type="match status" value="1"/>
</dbReference>
<accession>A0A4U2YRE8</accession>
<dbReference type="PRINTS" id="PR01438">
    <property type="entry name" value="UNVRSLSTRESS"/>
</dbReference>
<dbReference type="PANTHER" id="PTHR46268:SF6">
    <property type="entry name" value="UNIVERSAL STRESS PROTEIN UP12"/>
    <property type="match status" value="1"/>
</dbReference>
<name>A0A4U2YRE8_9ACTN</name>
<dbReference type="Pfam" id="PF00582">
    <property type="entry name" value="Usp"/>
    <property type="match status" value="1"/>
</dbReference>
<evidence type="ECO:0000256" key="1">
    <source>
        <dbReference type="ARBA" id="ARBA00008791"/>
    </source>
</evidence>
<evidence type="ECO:0000313" key="3">
    <source>
        <dbReference type="EMBL" id="TKI63690.1"/>
    </source>
</evidence>
<dbReference type="CDD" id="cd00293">
    <property type="entry name" value="USP-like"/>
    <property type="match status" value="1"/>
</dbReference>
<dbReference type="PANTHER" id="PTHR46268">
    <property type="entry name" value="STRESS RESPONSE PROTEIN NHAX"/>
    <property type="match status" value="1"/>
</dbReference>
<evidence type="ECO:0000259" key="2">
    <source>
        <dbReference type="Pfam" id="PF00582"/>
    </source>
</evidence>
<dbReference type="InterPro" id="IPR014729">
    <property type="entry name" value="Rossmann-like_a/b/a_fold"/>
</dbReference>
<proteinExistence type="inferred from homology"/>
<comment type="caution">
    <text evidence="3">The sequence shown here is derived from an EMBL/GenBank/DDBJ whole genome shotgun (WGS) entry which is preliminary data.</text>
</comment>
<reference evidence="3 4" key="1">
    <citation type="submission" date="2019-04" db="EMBL/GenBank/DDBJ databases">
        <authorList>
            <person name="Dong K."/>
        </authorList>
    </citation>
    <scope>NUCLEOTIDE SEQUENCE [LARGE SCALE GENOMIC DNA]</scope>
    <source>
        <strain evidence="4">dk3543</strain>
    </source>
</reference>